<organism evidence="1">
    <name type="scientific">Eucalyptus grandis</name>
    <name type="common">Flooded gum</name>
    <dbReference type="NCBI Taxonomy" id="71139"/>
    <lineage>
        <taxon>Eukaryota</taxon>
        <taxon>Viridiplantae</taxon>
        <taxon>Streptophyta</taxon>
        <taxon>Embryophyta</taxon>
        <taxon>Tracheophyta</taxon>
        <taxon>Spermatophyta</taxon>
        <taxon>Magnoliopsida</taxon>
        <taxon>eudicotyledons</taxon>
        <taxon>Gunneridae</taxon>
        <taxon>Pentapetalae</taxon>
        <taxon>rosids</taxon>
        <taxon>malvids</taxon>
        <taxon>Myrtales</taxon>
        <taxon>Myrtaceae</taxon>
        <taxon>Myrtoideae</taxon>
        <taxon>Eucalypteae</taxon>
        <taxon>Eucalyptus</taxon>
    </lineage>
</organism>
<dbReference type="eggNOG" id="KOG1246">
    <property type="taxonomic scope" value="Eukaryota"/>
</dbReference>
<dbReference type="Gramene" id="KCW51392">
    <property type="protein sequence ID" value="KCW51392"/>
    <property type="gene ID" value="EUGRSUZ_J00931"/>
</dbReference>
<dbReference type="AlphaFoldDB" id="A0A059ABC3"/>
<name>A0A059ABC3_EUCGR</name>
<gene>
    <name evidence="1" type="ORF">EUGRSUZ_J00931</name>
</gene>
<accession>A0A059ABC3</accession>
<dbReference type="STRING" id="71139.A0A059ABC3"/>
<dbReference type="InParanoid" id="A0A059ABC3"/>
<evidence type="ECO:0000313" key="1">
    <source>
        <dbReference type="EMBL" id="KCW51392.1"/>
    </source>
</evidence>
<dbReference type="EMBL" id="KK198762">
    <property type="protein sequence ID" value="KCW51392.1"/>
    <property type="molecule type" value="Genomic_DNA"/>
</dbReference>
<dbReference type="eggNOG" id="KOG0239">
    <property type="taxonomic scope" value="Eukaryota"/>
</dbReference>
<proteinExistence type="predicted"/>
<protein>
    <submittedName>
        <fullName evidence="1">Uncharacterized protein</fullName>
    </submittedName>
</protein>
<reference evidence="1" key="1">
    <citation type="submission" date="2013-07" db="EMBL/GenBank/DDBJ databases">
        <title>The genome of Eucalyptus grandis.</title>
        <authorList>
            <person name="Schmutz J."/>
            <person name="Hayes R."/>
            <person name="Myburg A."/>
            <person name="Tuskan G."/>
            <person name="Grattapaglia D."/>
            <person name="Rokhsar D.S."/>
        </authorList>
    </citation>
    <scope>NUCLEOTIDE SEQUENCE</scope>
    <source>
        <tissue evidence="1">Leaf extractions</tissue>
    </source>
</reference>
<sequence>MVRRLKGVRCSSKDLSPVKQVLQRKRYCQIQDLLSQLTKRLDEVKGGHATLAHLADQWLLQSTDALKNPFSKDIYQKLLKEGEQFLWAGFDMDPVSSKPFSYMKFFSDYVHMIRLCMNVYFNHMRVRTMAKKLVDVQRWAEGVRSCLAKIENHSLGSTNALERADLEYVTELLSFDTMPCNEPGHLKLKEYAEEVKKLAGEIESTLSSSSKEWLNRVRICLLEKRAAAIEIDSLYKLKSEIRELHNLLPETEMLLELLGKTETYRDRCAEILKGPIYLEVLAAVIKASASRENEILAEIRDAVFTFICKMESKRVMDTMLVSRVRILYIRSLLARSPEL</sequence>